<keyword evidence="1" id="KW-1185">Reference proteome</keyword>
<accession>A0A1I7Y9Y9</accession>
<reference evidence="2" key="1">
    <citation type="submission" date="2016-11" db="UniProtKB">
        <authorList>
            <consortium name="WormBaseParasite"/>
        </authorList>
    </citation>
    <scope>IDENTIFICATION</scope>
</reference>
<proteinExistence type="predicted"/>
<evidence type="ECO:0000313" key="1">
    <source>
        <dbReference type="Proteomes" id="UP000095287"/>
    </source>
</evidence>
<evidence type="ECO:0000313" key="2">
    <source>
        <dbReference type="WBParaSite" id="L893_g13989.t1"/>
    </source>
</evidence>
<dbReference type="WBParaSite" id="L893_g13989.t1">
    <property type="protein sequence ID" value="L893_g13989.t1"/>
    <property type="gene ID" value="L893_g13989"/>
</dbReference>
<dbReference type="AlphaFoldDB" id="A0A1I7Y9Y9"/>
<name>A0A1I7Y9Y9_9BILA</name>
<organism evidence="1 2">
    <name type="scientific">Steinernema glaseri</name>
    <dbReference type="NCBI Taxonomy" id="37863"/>
    <lineage>
        <taxon>Eukaryota</taxon>
        <taxon>Metazoa</taxon>
        <taxon>Ecdysozoa</taxon>
        <taxon>Nematoda</taxon>
        <taxon>Chromadorea</taxon>
        <taxon>Rhabditida</taxon>
        <taxon>Tylenchina</taxon>
        <taxon>Panagrolaimomorpha</taxon>
        <taxon>Strongyloidoidea</taxon>
        <taxon>Steinernematidae</taxon>
        <taxon>Steinernema</taxon>
    </lineage>
</organism>
<sequence>MAYVDSWLRNQLILISNHQVESQVKFQSIMNTVVQFGKSQKGGDVALYQSVTYPGHTYTFAVKSRTSESDLIVRCQGCRSTNAKFTRMEESTKLIPTIRIKNNLWTVDPDSPTNPHFCVDAKLVKTSTAHVVARQLYRKAAQSCETDAKKPKSIHNNMAASVSEEIENFVHGNTEEINALHTEVNAHLPDKHVSRRAFSFHNAKSYDKLEDPFENLPEDLLKPLSPRPPLGNPALMNRWIIFHETTRTNEPMFIMASVAGLACLRNSVHVSCDGNFKYNSLPFLQVYSMHSIFQNLPNYSESVLSVVALLPTKTRATYDTFFTKVYEALILEFGNIGVAKRFHFDMEIAAMNACRRAFPNCRITACYFHFAKNVMDKVDNLGLMDLYRSTDRSFYNWIRTFIGSALLPRALFEQDIVVYLQQNVPDVSTGPSGPTQRQKLQQLVRYARSYWFVHRDKWEQYDNDGPRTTNHAEGWHNQLRRQFNATHPQLGLFLKEMRKEVNSQDLRGLRLLDGARPKTRKTSYARAEERMLIAKNKLDALLEAVGADNICLEDILIYCRHQAYNCSKKVDQLVAGDDEEEEFDPIIPDS</sequence>
<protein>
    <submittedName>
        <fullName evidence="2">MULE domain-containing protein</fullName>
    </submittedName>
</protein>
<dbReference type="Proteomes" id="UP000095287">
    <property type="component" value="Unplaced"/>
</dbReference>